<name>A0A3N4Z548_9MICO</name>
<dbReference type="RefSeq" id="WP_123813520.1">
    <property type="nucleotide sequence ID" value="NZ_RKQZ01000001.1"/>
</dbReference>
<dbReference type="Proteomes" id="UP000280501">
    <property type="component" value="Unassembled WGS sequence"/>
</dbReference>
<gene>
    <name evidence="1" type="ORF">EDD34_0930</name>
</gene>
<dbReference type="Pfam" id="PF10946">
    <property type="entry name" value="DUF2625"/>
    <property type="match status" value="1"/>
</dbReference>
<accession>A0A3N4Z548</accession>
<comment type="caution">
    <text evidence="1">The sequence shown here is derived from an EMBL/GenBank/DDBJ whole genome shotgun (WGS) entry which is preliminary data.</text>
</comment>
<dbReference type="AlphaFoldDB" id="A0A3N4Z548"/>
<evidence type="ECO:0000313" key="2">
    <source>
        <dbReference type="Proteomes" id="UP000280501"/>
    </source>
</evidence>
<sequence length="250" mass="26461">MRLFENLASPQQPAWPELQRLVGEASVTAEILAPDAVTGRRTLEQLQVTTGSFLGAVVVHTGGLVIDHGWLRVYGSPSSDAPDHMIGMAAVNAFPPSPEASWFPTHGLVVAHDALGGTFVLNGHDPGAVARPGNPGEMIYLAPDTLQWEPLEAGYAAWLTWALDGGLDDFTEGLRWNGWEAETRGLAGDHGLTFFPPLWSTEAHEELAATSRAVVPMAELVGAARSTAVQIDGVDPGPLGSFDGQPADAR</sequence>
<organism evidence="1 2">
    <name type="scientific">Myceligenerans xiligouense</name>
    <dbReference type="NCBI Taxonomy" id="253184"/>
    <lineage>
        <taxon>Bacteria</taxon>
        <taxon>Bacillati</taxon>
        <taxon>Actinomycetota</taxon>
        <taxon>Actinomycetes</taxon>
        <taxon>Micrococcales</taxon>
        <taxon>Promicromonosporaceae</taxon>
        <taxon>Myceligenerans</taxon>
    </lineage>
</organism>
<dbReference type="OrthoDB" id="1550811at2"/>
<keyword evidence="2" id="KW-1185">Reference proteome</keyword>
<protein>
    <submittedName>
        <fullName evidence="1">Uncharacterized protein DUF2625</fullName>
    </submittedName>
</protein>
<proteinExistence type="predicted"/>
<dbReference type="EMBL" id="RKQZ01000001">
    <property type="protein sequence ID" value="RPF20342.1"/>
    <property type="molecule type" value="Genomic_DNA"/>
</dbReference>
<evidence type="ECO:0000313" key="1">
    <source>
        <dbReference type="EMBL" id="RPF20342.1"/>
    </source>
</evidence>
<dbReference type="InterPro" id="IPR021239">
    <property type="entry name" value="DUF2625"/>
</dbReference>
<dbReference type="NCBIfam" id="NF008496">
    <property type="entry name" value="PRK11408.1-3"/>
    <property type="match status" value="1"/>
</dbReference>
<reference evidence="1 2" key="1">
    <citation type="submission" date="2018-11" db="EMBL/GenBank/DDBJ databases">
        <title>Sequencing the genomes of 1000 actinobacteria strains.</title>
        <authorList>
            <person name="Klenk H.-P."/>
        </authorList>
    </citation>
    <scope>NUCLEOTIDE SEQUENCE [LARGE SCALE GENOMIC DNA]</scope>
    <source>
        <strain evidence="1 2">DSM 15700</strain>
    </source>
</reference>